<dbReference type="EMBL" id="JAMXQS010000008">
    <property type="protein sequence ID" value="MCO6051667.1"/>
    <property type="molecule type" value="Genomic_DNA"/>
</dbReference>
<dbReference type="Pfam" id="PF09898">
    <property type="entry name" value="DUF2125"/>
    <property type="match status" value="1"/>
</dbReference>
<evidence type="ECO:0000313" key="2">
    <source>
        <dbReference type="EMBL" id="MCO6051667.1"/>
    </source>
</evidence>
<name>A0ABT1CA46_9HYPH</name>
<keyword evidence="1" id="KW-1133">Transmembrane helix</keyword>
<keyword evidence="1" id="KW-0812">Transmembrane</keyword>
<dbReference type="RefSeq" id="WP_252821436.1">
    <property type="nucleotide sequence ID" value="NZ_JAMXQS010000008.1"/>
</dbReference>
<evidence type="ECO:0000313" key="3">
    <source>
        <dbReference type="Proteomes" id="UP001205906"/>
    </source>
</evidence>
<reference evidence="2 3" key="1">
    <citation type="submission" date="2022-06" db="EMBL/GenBank/DDBJ databases">
        <title>Mesorhizobium sp. strain RP14 Genome sequencing and assembly.</title>
        <authorList>
            <person name="Kim I."/>
        </authorList>
    </citation>
    <scope>NUCLEOTIDE SEQUENCE [LARGE SCALE GENOMIC DNA]</scope>
    <source>
        <strain evidence="3">RP14(2022)</strain>
    </source>
</reference>
<feature type="transmembrane region" description="Helical" evidence="1">
    <location>
        <begin position="21"/>
        <end position="42"/>
    </location>
</feature>
<sequence>MTAGNAWERYERDRPNYARRIFWLGFAVVVVIALYAGGWFWLANRLEGEAQKVVTDTQSRCDNLRAAGFPFRMGLFCDATAWKQNGVEVSAGALRSAAQIYDPTLIVGEIDGPAKVAVPGLPPLDVNWEVLKASAKLAEPVPTRASTEARKVQVTGPSGAILSADSAQSHMRVRDADLDFAANFSKLTLAGDLAPGGTLPALDGEAEATLTGAANRFTGSLRGQSGTLTKFQISDGTSAALQLSGPFSVNDEGLLSGQFAISLKNTAQLARILSQALPGLGDRIAPVLASIGEVSNVPLTVRDGRASILFFELGRVPPLH</sequence>
<keyword evidence="1" id="KW-0472">Membrane</keyword>
<accession>A0ABT1CA46</accession>
<dbReference type="InterPro" id="IPR018666">
    <property type="entry name" value="DUF2125"/>
</dbReference>
<evidence type="ECO:0000256" key="1">
    <source>
        <dbReference type="SAM" id="Phobius"/>
    </source>
</evidence>
<organism evidence="2 3">
    <name type="scientific">Mesorhizobium liriopis</name>
    <dbReference type="NCBI Taxonomy" id="2953882"/>
    <lineage>
        <taxon>Bacteria</taxon>
        <taxon>Pseudomonadati</taxon>
        <taxon>Pseudomonadota</taxon>
        <taxon>Alphaproteobacteria</taxon>
        <taxon>Hyphomicrobiales</taxon>
        <taxon>Phyllobacteriaceae</taxon>
        <taxon>Mesorhizobium</taxon>
    </lineage>
</organism>
<keyword evidence="3" id="KW-1185">Reference proteome</keyword>
<dbReference type="Proteomes" id="UP001205906">
    <property type="component" value="Unassembled WGS sequence"/>
</dbReference>
<proteinExistence type="predicted"/>
<protein>
    <submittedName>
        <fullName evidence="2">DUF2125 domain-containing protein</fullName>
    </submittedName>
</protein>
<gene>
    <name evidence="2" type="ORF">NGM99_17925</name>
</gene>
<comment type="caution">
    <text evidence="2">The sequence shown here is derived from an EMBL/GenBank/DDBJ whole genome shotgun (WGS) entry which is preliminary data.</text>
</comment>